<feature type="domain" description="G-protein coupled receptors family 1 profile" evidence="7">
    <location>
        <begin position="52"/>
        <end position="260"/>
    </location>
</feature>
<feature type="transmembrane region" description="Helical" evidence="6">
    <location>
        <begin position="787"/>
        <end position="811"/>
    </location>
</feature>
<comment type="subcellular location">
    <subcellularLocation>
        <location evidence="1">Membrane</location>
    </subcellularLocation>
</comment>
<feature type="region of interest" description="Disordered" evidence="5">
    <location>
        <begin position="533"/>
        <end position="552"/>
    </location>
</feature>
<feature type="transmembrane region" description="Helical" evidence="6">
    <location>
        <begin position="209"/>
        <end position="233"/>
    </location>
</feature>
<reference evidence="9" key="1">
    <citation type="submission" date="2025-08" db="UniProtKB">
        <authorList>
            <consortium name="RefSeq"/>
        </authorList>
    </citation>
    <scope>IDENTIFICATION</scope>
</reference>
<feature type="transmembrane region" description="Helical" evidence="6">
    <location>
        <begin position="155"/>
        <end position="177"/>
    </location>
</feature>
<feature type="transmembrane region" description="Helical" evidence="6">
    <location>
        <begin position="831"/>
        <end position="851"/>
    </location>
</feature>
<evidence type="ECO:0000256" key="1">
    <source>
        <dbReference type="ARBA" id="ARBA00004370"/>
    </source>
</evidence>
<feature type="transmembrane region" description="Helical" evidence="6">
    <location>
        <begin position="72"/>
        <end position="94"/>
    </location>
</feature>
<evidence type="ECO:0000256" key="3">
    <source>
        <dbReference type="ARBA" id="ARBA00022989"/>
    </source>
</evidence>
<name>A0ABM0ZV24_APLCA</name>
<dbReference type="Gene3D" id="1.20.1070.10">
    <property type="entry name" value="Rhodopsin 7-helix transmembrane proteins"/>
    <property type="match status" value="2"/>
</dbReference>
<accession>A0ABM0ZV24</accession>
<dbReference type="InterPro" id="IPR052954">
    <property type="entry name" value="GPCR-Ligand_Int"/>
</dbReference>
<feature type="transmembrane region" description="Helical" evidence="6">
    <location>
        <begin position="33"/>
        <end position="60"/>
    </location>
</feature>
<dbReference type="PANTHER" id="PTHR46641">
    <property type="entry name" value="FMRFAMIDE RECEPTOR-RELATED"/>
    <property type="match status" value="1"/>
</dbReference>
<evidence type="ECO:0000313" key="9">
    <source>
        <dbReference type="RefSeq" id="XP_012935055.1"/>
    </source>
</evidence>
<evidence type="ECO:0000313" key="8">
    <source>
        <dbReference type="Proteomes" id="UP000694888"/>
    </source>
</evidence>
<dbReference type="PROSITE" id="PS50262">
    <property type="entry name" value="G_PROTEIN_RECEP_F1_2"/>
    <property type="match status" value="1"/>
</dbReference>
<organism evidence="8 9">
    <name type="scientific">Aplysia californica</name>
    <name type="common">California sea hare</name>
    <dbReference type="NCBI Taxonomy" id="6500"/>
    <lineage>
        <taxon>Eukaryota</taxon>
        <taxon>Metazoa</taxon>
        <taxon>Spiralia</taxon>
        <taxon>Lophotrochozoa</taxon>
        <taxon>Mollusca</taxon>
        <taxon>Gastropoda</taxon>
        <taxon>Heterobranchia</taxon>
        <taxon>Euthyneura</taxon>
        <taxon>Tectipleura</taxon>
        <taxon>Aplysiida</taxon>
        <taxon>Aplysioidea</taxon>
        <taxon>Aplysiidae</taxon>
        <taxon>Aplysia</taxon>
    </lineage>
</organism>
<proteinExistence type="predicted"/>
<keyword evidence="8" id="KW-1185">Reference proteome</keyword>
<keyword evidence="3 6" id="KW-1133">Transmembrane helix</keyword>
<evidence type="ECO:0000256" key="2">
    <source>
        <dbReference type="ARBA" id="ARBA00022692"/>
    </source>
</evidence>
<keyword evidence="2 6" id="KW-0812">Transmembrane</keyword>
<evidence type="ECO:0000256" key="4">
    <source>
        <dbReference type="ARBA" id="ARBA00023136"/>
    </source>
</evidence>
<sequence length="876" mass="99168">MELSNVTANSTFYYDRLADVQSKFPEVRYLWRINFIVTIAVASVILLVGTIGNVITYAVLSQKAFARNHMSLMLRFLSVMDLVILWTVLLRYYVRAISSFDLRTISFTVCRIHHIYALTCNSVNNWMLIMITVMRYVAIRFPFFSRRVCTPAAAYFGLFVILVGCIGGFSIFFTLFVSNMNMEKKFSDRLPDQCISHFESKLHEVAFKVIQVTIEVAVPAILLIIFNLLMILAHRNVQERRAYLTNSYSYFNRRTSADLLKTLGERETKTSLSDIEEEDEADFTSGLRNGTVVDSDQRKKMTQSPRIFPRFINNNCHLVNAQTDNDDKSCSRLDLTDHPNDTRLQSSAVTGPYLEQTLASLPNKEPFTSKSSDLHRRTEIELAVRSPSRKKIWSTVPPSKSTCMSFRGSQRGGHTYLMETTNELVYIITDENSVGTSPLISETSEFSITVKYPRYVSQSDPEKSDDVIESQNSVFPNCFVDDSINTLAEDKIISASDNNKTTETFPISPNYFVQYTTSAHVVLDANTRIQDESVRGDPGMEEEGRHSSHLTSCKPIDLDTLSGINISQTHGDPASCRCHVSASLVNKDTSVEGIETTKNKLSSSDTSRVTEKKTGSISQRRNRRGYKEFAFTFNRKYKSAKEKSKHIQGDIDSLLPELAGLDISQNAKTTPKSGEQTVDGSGLLQTKKCGILKNSGRQQTKKEAKINFDGNLSSTSVVSSKLKLSFLSHDSISSLSMYEEEYRARRNSIPRTMPLSTFRPPRKSIVVDVRQMLKPEDPKSQTNTQSLTGLIVLTSILFVVLNVPYCVWYLTSSFLFTKDEIGRAKNHLVNTFVILLKYTNIAANFLIYSAFGTRFRLELRKLFQKCCRRAKRKNRL</sequence>
<dbReference type="Pfam" id="PF00001">
    <property type="entry name" value="7tm_1"/>
    <property type="match status" value="1"/>
</dbReference>
<evidence type="ECO:0000256" key="5">
    <source>
        <dbReference type="SAM" id="MobiDB-lite"/>
    </source>
</evidence>
<gene>
    <name evidence="9" type="primary">LOC101856786</name>
</gene>
<dbReference type="InterPro" id="IPR000276">
    <property type="entry name" value="GPCR_Rhodpsn"/>
</dbReference>
<keyword evidence="4 6" id="KW-0472">Membrane</keyword>
<protein>
    <submittedName>
        <fullName evidence="9">Uncharacterized protein LOC101856786</fullName>
    </submittedName>
</protein>
<dbReference type="Pfam" id="PF10324">
    <property type="entry name" value="7TM_GPCR_Srw"/>
    <property type="match status" value="1"/>
</dbReference>
<evidence type="ECO:0000256" key="6">
    <source>
        <dbReference type="SAM" id="Phobius"/>
    </source>
</evidence>
<dbReference type="InterPro" id="IPR017452">
    <property type="entry name" value="GPCR_Rhodpsn_7TM"/>
</dbReference>
<dbReference type="RefSeq" id="XP_012935055.1">
    <property type="nucleotide sequence ID" value="XM_013079601.2"/>
</dbReference>
<dbReference type="InterPro" id="IPR019427">
    <property type="entry name" value="7TM_GPCR_serpentine_rcpt_Srw"/>
</dbReference>
<evidence type="ECO:0000259" key="7">
    <source>
        <dbReference type="PROSITE" id="PS50262"/>
    </source>
</evidence>
<dbReference type="SUPFAM" id="SSF81321">
    <property type="entry name" value="Family A G protein-coupled receptor-like"/>
    <property type="match status" value="2"/>
</dbReference>
<dbReference type="Proteomes" id="UP000694888">
    <property type="component" value="Unplaced"/>
</dbReference>
<feature type="region of interest" description="Disordered" evidence="5">
    <location>
        <begin position="271"/>
        <end position="299"/>
    </location>
</feature>
<dbReference type="GeneID" id="101856786"/>
<dbReference type="PRINTS" id="PR00237">
    <property type="entry name" value="GPCRRHODOPSN"/>
</dbReference>
<feature type="region of interest" description="Disordered" evidence="5">
    <location>
        <begin position="596"/>
        <end position="621"/>
    </location>
</feature>